<feature type="domain" description="Aldehyde dehydrogenase" evidence="7">
    <location>
        <begin position="12"/>
        <end position="476"/>
    </location>
</feature>
<organism evidence="8 9">
    <name type="scientific">Amniculicola lignicola CBS 123094</name>
    <dbReference type="NCBI Taxonomy" id="1392246"/>
    <lineage>
        <taxon>Eukaryota</taxon>
        <taxon>Fungi</taxon>
        <taxon>Dikarya</taxon>
        <taxon>Ascomycota</taxon>
        <taxon>Pezizomycotina</taxon>
        <taxon>Dothideomycetes</taxon>
        <taxon>Pleosporomycetidae</taxon>
        <taxon>Pleosporales</taxon>
        <taxon>Amniculicolaceae</taxon>
        <taxon>Amniculicola</taxon>
    </lineage>
</organism>
<dbReference type="InterPro" id="IPR029510">
    <property type="entry name" value="Ald_DH_CS_GLU"/>
</dbReference>
<evidence type="ECO:0000256" key="4">
    <source>
        <dbReference type="ARBA" id="ARBA00049194"/>
    </source>
</evidence>
<evidence type="ECO:0000256" key="1">
    <source>
        <dbReference type="ARBA" id="ARBA00009986"/>
    </source>
</evidence>
<sequence length="482" mass="52423">MHTQLFINNEYVDSKVGETLSVYSPHDESLVSDKIQVAGQPDIDAAVAAARAAFKGEWSKWTGPQRSKVMLKLADLIDQNVEKLAPWESKAMGQPVNVAKMMYGITASIFRYYAGWTDKVLGEQVPEVDGIYKIVEYNPIGVCAGIGAWNGSAAFFGFKVAAAVAVGCTFIYKGSEKSPLGVLQLGELAKEAGFPPGVINIVTGDGKTGAMLASHMDINKISFTGSVFAGRKVQELANKSNLKRVVLELGGKSPSLIFPDITEHASWENALTHHSQNFLLNTGQVCVAASRTFVHEDIAEKFVADLKVRFEQFAHTTGDPQDPKTFLGPLVDQKQFDRVMEFMEVGKGEAKLITGGGRYGDKGFYVQPTIFLNPGDDARIYREEIFGPVISIRTFKTEEEAIRMANDTSYGLSACVFTNSTSRSLRIARQLEAGMVNINTSQTFGGDAPFGGWKQSGLGREGGKQGLMHYVEAKTISINMAV</sequence>
<dbReference type="InterPro" id="IPR016161">
    <property type="entry name" value="Ald_DH/histidinol_DH"/>
</dbReference>
<proteinExistence type="inferred from homology"/>
<evidence type="ECO:0000259" key="7">
    <source>
        <dbReference type="Pfam" id="PF00171"/>
    </source>
</evidence>
<dbReference type="AlphaFoldDB" id="A0A6A5WRI4"/>
<dbReference type="PROSITE" id="PS00070">
    <property type="entry name" value="ALDEHYDE_DEHYDR_CYS"/>
    <property type="match status" value="1"/>
</dbReference>
<feature type="active site" evidence="5">
    <location>
        <position position="248"/>
    </location>
</feature>
<dbReference type="SUPFAM" id="SSF53720">
    <property type="entry name" value="ALDH-like"/>
    <property type="match status" value="1"/>
</dbReference>
<comment type="catalytic activity">
    <reaction evidence="4">
        <text>an aldehyde + NAD(+) + H2O = a carboxylate + NADH + 2 H(+)</text>
        <dbReference type="Rhea" id="RHEA:16185"/>
        <dbReference type="ChEBI" id="CHEBI:15377"/>
        <dbReference type="ChEBI" id="CHEBI:15378"/>
        <dbReference type="ChEBI" id="CHEBI:17478"/>
        <dbReference type="ChEBI" id="CHEBI:29067"/>
        <dbReference type="ChEBI" id="CHEBI:57540"/>
        <dbReference type="ChEBI" id="CHEBI:57945"/>
        <dbReference type="EC" id="1.2.1.3"/>
    </reaction>
</comment>
<evidence type="ECO:0000256" key="3">
    <source>
        <dbReference type="ARBA" id="ARBA00024226"/>
    </source>
</evidence>
<dbReference type="InterPro" id="IPR016163">
    <property type="entry name" value="Ald_DH_C"/>
</dbReference>
<name>A0A6A5WRI4_9PLEO</name>
<evidence type="ECO:0000256" key="6">
    <source>
        <dbReference type="RuleBase" id="RU003345"/>
    </source>
</evidence>
<gene>
    <name evidence="8" type="ORF">P154DRAFT_617019</name>
</gene>
<dbReference type="PANTHER" id="PTHR11699">
    <property type="entry name" value="ALDEHYDE DEHYDROGENASE-RELATED"/>
    <property type="match status" value="1"/>
</dbReference>
<evidence type="ECO:0000313" key="9">
    <source>
        <dbReference type="Proteomes" id="UP000799779"/>
    </source>
</evidence>
<keyword evidence="9" id="KW-1185">Reference proteome</keyword>
<dbReference type="InterPro" id="IPR016160">
    <property type="entry name" value="Ald_DH_CS_CYS"/>
</dbReference>
<dbReference type="EC" id="1.2.1.3" evidence="3"/>
<dbReference type="OrthoDB" id="310895at2759"/>
<evidence type="ECO:0000256" key="5">
    <source>
        <dbReference type="PROSITE-ProRule" id="PRU10007"/>
    </source>
</evidence>
<evidence type="ECO:0000256" key="2">
    <source>
        <dbReference type="ARBA" id="ARBA00023002"/>
    </source>
</evidence>
<dbReference type="PROSITE" id="PS00687">
    <property type="entry name" value="ALDEHYDE_DEHYDR_GLU"/>
    <property type="match status" value="1"/>
</dbReference>
<evidence type="ECO:0000313" key="8">
    <source>
        <dbReference type="EMBL" id="KAF2004473.1"/>
    </source>
</evidence>
<reference evidence="8" key="1">
    <citation type="journal article" date="2020" name="Stud. Mycol.">
        <title>101 Dothideomycetes genomes: a test case for predicting lifestyles and emergence of pathogens.</title>
        <authorList>
            <person name="Haridas S."/>
            <person name="Albert R."/>
            <person name="Binder M."/>
            <person name="Bloem J."/>
            <person name="Labutti K."/>
            <person name="Salamov A."/>
            <person name="Andreopoulos B."/>
            <person name="Baker S."/>
            <person name="Barry K."/>
            <person name="Bills G."/>
            <person name="Bluhm B."/>
            <person name="Cannon C."/>
            <person name="Castanera R."/>
            <person name="Culley D."/>
            <person name="Daum C."/>
            <person name="Ezra D."/>
            <person name="Gonzalez J."/>
            <person name="Henrissat B."/>
            <person name="Kuo A."/>
            <person name="Liang C."/>
            <person name="Lipzen A."/>
            <person name="Lutzoni F."/>
            <person name="Magnuson J."/>
            <person name="Mondo S."/>
            <person name="Nolan M."/>
            <person name="Ohm R."/>
            <person name="Pangilinan J."/>
            <person name="Park H.-J."/>
            <person name="Ramirez L."/>
            <person name="Alfaro M."/>
            <person name="Sun H."/>
            <person name="Tritt A."/>
            <person name="Yoshinaga Y."/>
            <person name="Zwiers L.-H."/>
            <person name="Turgeon B."/>
            <person name="Goodwin S."/>
            <person name="Spatafora J."/>
            <person name="Crous P."/>
            <person name="Grigoriev I."/>
        </authorList>
    </citation>
    <scope>NUCLEOTIDE SEQUENCE</scope>
    <source>
        <strain evidence="8">CBS 123094</strain>
    </source>
</reference>
<dbReference type="Proteomes" id="UP000799779">
    <property type="component" value="Unassembled WGS sequence"/>
</dbReference>
<dbReference type="FunFam" id="3.40.605.10:FF:000007">
    <property type="entry name" value="NAD/NADP-dependent betaine aldehyde dehydrogenase"/>
    <property type="match status" value="1"/>
</dbReference>
<dbReference type="GO" id="GO:0004029">
    <property type="term" value="F:aldehyde dehydrogenase (NAD+) activity"/>
    <property type="evidence" value="ECO:0007669"/>
    <property type="project" value="UniProtKB-EC"/>
</dbReference>
<dbReference type="Pfam" id="PF00171">
    <property type="entry name" value="Aldedh"/>
    <property type="match status" value="1"/>
</dbReference>
<dbReference type="InterPro" id="IPR015590">
    <property type="entry name" value="Aldehyde_DH_dom"/>
</dbReference>
<keyword evidence="2 6" id="KW-0560">Oxidoreductase</keyword>
<dbReference type="FunFam" id="3.40.309.10:FF:000012">
    <property type="entry name" value="Betaine aldehyde dehydrogenase"/>
    <property type="match status" value="1"/>
</dbReference>
<dbReference type="Gene3D" id="3.40.605.10">
    <property type="entry name" value="Aldehyde Dehydrogenase, Chain A, domain 1"/>
    <property type="match status" value="1"/>
</dbReference>
<dbReference type="Gene3D" id="3.40.309.10">
    <property type="entry name" value="Aldehyde Dehydrogenase, Chain A, domain 2"/>
    <property type="match status" value="1"/>
</dbReference>
<accession>A0A6A5WRI4</accession>
<comment type="similarity">
    <text evidence="1 6">Belongs to the aldehyde dehydrogenase family.</text>
</comment>
<protein>
    <recommendedName>
        <fullName evidence="3">aldehyde dehydrogenase (NAD(+))</fullName>
        <ecNumber evidence="3">1.2.1.3</ecNumber>
    </recommendedName>
</protein>
<dbReference type="InterPro" id="IPR016162">
    <property type="entry name" value="Ald_DH_N"/>
</dbReference>
<dbReference type="EMBL" id="ML977567">
    <property type="protein sequence ID" value="KAF2004473.1"/>
    <property type="molecule type" value="Genomic_DNA"/>
</dbReference>